<dbReference type="EMBL" id="CH940647">
    <property type="protein sequence ID" value="KRF85244.1"/>
    <property type="molecule type" value="Genomic_DNA"/>
</dbReference>
<feature type="compositionally biased region" description="Low complexity" evidence="1">
    <location>
        <begin position="58"/>
        <end position="71"/>
    </location>
</feature>
<organism evidence="2 3">
    <name type="scientific">Drosophila virilis</name>
    <name type="common">Fruit fly</name>
    <dbReference type="NCBI Taxonomy" id="7244"/>
    <lineage>
        <taxon>Eukaryota</taxon>
        <taxon>Metazoa</taxon>
        <taxon>Ecdysozoa</taxon>
        <taxon>Arthropoda</taxon>
        <taxon>Hexapoda</taxon>
        <taxon>Insecta</taxon>
        <taxon>Pterygota</taxon>
        <taxon>Neoptera</taxon>
        <taxon>Endopterygota</taxon>
        <taxon>Diptera</taxon>
        <taxon>Brachycera</taxon>
        <taxon>Muscomorpha</taxon>
        <taxon>Ephydroidea</taxon>
        <taxon>Drosophilidae</taxon>
        <taxon>Drosophila</taxon>
    </lineage>
</organism>
<proteinExistence type="predicted"/>
<feature type="compositionally biased region" description="Polar residues" evidence="1">
    <location>
        <begin position="1"/>
        <end position="18"/>
    </location>
</feature>
<accession>A0A0Q9WK72</accession>
<name>A0A0Q9WK72_DROVI</name>
<evidence type="ECO:0000313" key="2">
    <source>
        <dbReference type="EMBL" id="KRF85244.1"/>
    </source>
</evidence>
<feature type="compositionally biased region" description="Polar residues" evidence="1">
    <location>
        <begin position="273"/>
        <end position="285"/>
    </location>
</feature>
<evidence type="ECO:0000256" key="1">
    <source>
        <dbReference type="SAM" id="MobiDB-lite"/>
    </source>
</evidence>
<dbReference type="InParanoid" id="A0A0Q9WK72"/>
<evidence type="ECO:0000313" key="3">
    <source>
        <dbReference type="Proteomes" id="UP000008792"/>
    </source>
</evidence>
<dbReference type="STRING" id="7244.A0A0Q9WK72"/>
<feature type="compositionally biased region" description="Gly residues" evidence="1">
    <location>
        <begin position="145"/>
        <end position="155"/>
    </location>
</feature>
<dbReference type="Proteomes" id="UP000008792">
    <property type="component" value="Unassembled WGS sequence"/>
</dbReference>
<feature type="region of interest" description="Disordered" evidence="1">
    <location>
        <begin position="240"/>
        <end position="259"/>
    </location>
</feature>
<keyword evidence="3" id="KW-1185">Reference proteome</keyword>
<protein>
    <submittedName>
        <fullName evidence="2">Uncharacterized protein</fullName>
    </submittedName>
</protein>
<dbReference type="AlphaFoldDB" id="A0A0Q9WK72"/>
<gene>
    <name evidence="2" type="primary">Dvir\GJ26585</name>
    <name evidence="2" type="ORF">Dvir_GJ26585</name>
</gene>
<dbReference type="OrthoDB" id="2281547at2759"/>
<feature type="region of interest" description="Disordered" evidence="1">
    <location>
        <begin position="264"/>
        <end position="288"/>
    </location>
</feature>
<feature type="region of interest" description="Disordered" evidence="1">
    <location>
        <begin position="1"/>
        <end position="176"/>
    </location>
</feature>
<feature type="compositionally biased region" description="Low complexity" evidence="1">
    <location>
        <begin position="79"/>
        <end position="91"/>
    </location>
</feature>
<sequence>MVKPSSQEGLKLTINKTGSGKRESKGVATSSSSSSASSKKQHTGLKPGVNSGPASKKALSSASGTGLSSSSKHIFQKANSSGNLSSKLGGSSTSGGGLPLTKSNSTNSFQEHSVPRRRPSMCSPGNTSGGGVQRKSSLTASGSASGSGSGPGLGAGRMSPAALTGSMSQPPPRFDHHTDMMTILQYASPTMAASMEGFIKRLHNRFQIPKLSQRPSGSSVAAGHTAEQASATAASFSSIASTSSSQEQEQQQLNADLSALASSLTATPCSSSGTQKPSTAPSPATSRMLLNLSSSGTVSAVGDGIDEELLASLAGK</sequence>
<reference evidence="2 3" key="1">
    <citation type="journal article" date="2007" name="Nature">
        <title>Evolution of genes and genomes on the Drosophila phylogeny.</title>
        <authorList>
            <consortium name="Drosophila 12 Genomes Consortium"/>
            <person name="Clark A.G."/>
            <person name="Eisen M.B."/>
            <person name="Smith D.R."/>
            <person name="Bergman C.M."/>
            <person name="Oliver B."/>
            <person name="Markow T.A."/>
            <person name="Kaufman T.C."/>
            <person name="Kellis M."/>
            <person name="Gelbart W."/>
            <person name="Iyer V.N."/>
            <person name="Pollard D.A."/>
            <person name="Sackton T.B."/>
            <person name="Larracuente A.M."/>
            <person name="Singh N.D."/>
            <person name="Abad J.P."/>
            <person name="Abt D.N."/>
            <person name="Adryan B."/>
            <person name="Aguade M."/>
            <person name="Akashi H."/>
            <person name="Anderson W.W."/>
            <person name="Aquadro C.F."/>
            <person name="Ardell D.H."/>
            <person name="Arguello R."/>
            <person name="Artieri C.G."/>
            <person name="Barbash D.A."/>
            <person name="Barker D."/>
            <person name="Barsanti P."/>
            <person name="Batterham P."/>
            <person name="Batzoglou S."/>
            <person name="Begun D."/>
            <person name="Bhutkar A."/>
            <person name="Blanco E."/>
            <person name="Bosak S.A."/>
            <person name="Bradley R.K."/>
            <person name="Brand A.D."/>
            <person name="Brent M.R."/>
            <person name="Brooks A.N."/>
            <person name="Brown R.H."/>
            <person name="Butlin R.K."/>
            <person name="Caggese C."/>
            <person name="Calvi B.R."/>
            <person name="Bernardo de Carvalho A."/>
            <person name="Caspi A."/>
            <person name="Castrezana S."/>
            <person name="Celniker S.E."/>
            <person name="Chang J.L."/>
            <person name="Chapple C."/>
            <person name="Chatterji S."/>
            <person name="Chinwalla A."/>
            <person name="Civetta A."/>
            <person name="Clifton S.W."/>
            <person name="Comeron J.M."/>
            <person name="Costello J.C."/>
            <person name="Coyne J.A."/>
            <person name="Daub J."/>
            <person name="David R.G."/>
            <person name="Delcher A.L."/>
            <person name="Delehaunty K."/>
            <person name="Do C.B."/>
            <person name="Ebling H."/>
            <person name="Edwards K."/>
            <person name="Eickbush T."/>
            <person name="Evans J.D."/>
            <person name="Filipski A."/>
            <person name="Findeiss S."/>
            <person name="Freyhult E."/>
            <person name="Fulton L."/>
            <person name="Fulton R."/>
            <person name="Garcia A.C."/>
            <person name="Gardiner A."/>
            <person name="Garfield D.A."/>
            <person name="Garvin B.E."/>
            <person name="Gibson G."/>
            <person name="Gilbert D."/>
            <person name="Gnerre S."/>
            <person name="Godfrey J."/>
            <person name="Good R."/>
            <person name="Gotea V."/>
            <person name="Gravely B."/>
            <person name="Greenberg A.J."/>
            <person name="Griffiths-Jones S."/>
            <person name="Gross S."/>
            <person name="Guigo R."/>
            <person name="Gustafson E.A."/>
            <person name="Haerty W."/>
            <person name="Hahn M.W."/>
            <person name="Halligan D.L."/>
            <person name="Halpern A.L."/>
            <person name="Halter G.M."/>
            <person name="Han M.V."/>
            <person name="Heger A."/>
            <person name="Hillier L."/>
            <person name="Hinrichs A.S."/>
            <person name="Holmes I."/>
            <person name="Hoskins R.A."/>
            <person name="Hubisz M.J."/>
            <person name="Hultmark D."/>
            <person name="Huntley M.A."/>
            <person name="Jaffe D.B."/>
            <person name="Jagadeeshan S."/>
            <person name="Jeck W.R."/>
            <person name="Johnson J."/>
            <person name="Jones C.D."/>
            <person name="Jordan W.C."/>
            <person name="Karpen G.H."/>
            <person name="Kataoka E."/>
            <person name="Keightley P.D."/>
            <person name="Kheradpour P."/>
            <person name="Kirkness E.F."/>
            <person name="Koerich L.B."/>
            <person name="Kristiansen K."/>
            <person name="Kudrna D."/>
            <person name="Kulathinal R.J."/>
            <person name="Kumar S."/>
            <person name="Kwok R."/>
            <person name="Lander E."/>
            <person name="Langley C.H."/>
            <person name="Lapoint R."/>
            <person name="Lazzaro B.P."/>
            <person name="Lee S.J."/>
            <person name="Levesque L."/>
            <person name="Li R."/>
            <person name="Lin C.F."/>
            <person name="Lin M.F."/>
            <person name="Lindblad-Toh K."/>
            <person name="Llopart A."/>
            <person name="Long M."/>
            <person name="Low L."/>
            <person name="Lozovsky E."/>
            <person name="Lu J."/>
            <person name="Luo M."/>
            <person name="Machado C.A."/>
            <person name="Makalowski W."/>
            <person name="Marzo M."/>
            <person name="Matsuda M."/>
            <person name="Matzkin L."/>
            <person name="McAllister B."/>
            <person name="McBride C.S."/>
            <person name="McKernan B."/>
            <person name="McKernan K."/>
            <person name="Mendez-Lago M."/>
            <person name="Minx P."/>
            <person name="Mollenhauer M.U."/>
            <person name="Montooth K."/>
            <person name="Mount S.M."/>
            <person name="Mu X."/>
            <person name="Myers E."/>
            <person name="Negre B."/>
            <person name="Newfeld S."/>
            <person name="Nielsen R."/>
            <person name="Noor M.A."/>
            <person name="O'Grady P."/>
            <person name="Pachter L."/>
            <person name="Papaceit M."/>
            <person name="Parisi M.J."/>
            <person name="Parisi M."/>
            <person name="Parts L."/>
            <person name="Pedersen J.S."/>
            <person name="Pesole G."/>
            <person name="Phillippy A.M."/>
            <person name="Ponting C.P."/>
            <person name="Pop M."/>
            <person name="Porcelli D."/>
            <person name="Powell J.R."/>
            <person name="Prohaska S."/>
            <person name="Pruitt K."/>
            <person name="Puig M."/>
            <person name="Quesneville H."/>
            <person name="Ram K.R."/>
            <person name="Rand D."/>
            <person name="Rasmussen M.D."/>
            <person name="Reed L.K."/>
            <person name="Reenan R."/>
            <person name="Reily A."/>
            <person name="Remington K.A."/>
            <person name="Rieger T.T."/>
            <person name="Ritchie M.G."/>
            <person name="Robin C."/>
            <person name="Rogers Y.H."/>
            <person name="Rohde C."/>
            <person name="Rozas J."/>
            <person name="Rubenfield M.J."/>
            <person name="Ruiz A."/>
            <person name="Russo S."/>
            <person name="Salzberg S.L."/>
            <person name="Sanchez-Gracia A."/>
            <person name="Saranga D.J."/>
            <person name="Sato H."/>
            <person name="Schaeffer S.W."/>
            <person name="Schatz M.C."/>
            <person name="Schlenke T."/>
            <person name="Schwartz R."/>
            <person name="Segarra C."/>
            <person name="Singh R.S."/>
            <person name="Sirot L."/>
            <person name="Sirota M."/>
            <person name="Sisneros N.B."/>
            <person name="Smith C.D."/>
            <person name="Smith T.F."/>
            <person name="Spieth J."/>
            <person name="Stage D.E."/>
            <person name="Stark A."/>
            <person name="Stephan W."/>
            <person name="Strausberg R.L."/>
            <person name="Strempel S."/>
            <person name="Sturgill D."/>
            <person name="Sutton G."/>
            <person name="Sutton G.G."/>
            <person name="Tao W."/>
            <person name="Teichmann S."/>
            <person name="Tobari Y.N."/>
            <person name="Tomimura Y."/>
            <person name="Tsolas J.M."/>
            <person name="Valente V.L."/>
            <person name="Venter E."/>
            <person name="Venter J.C."/>
            <person name="Vicario S."/>
            <person name="Vieira F.G."/>
            <person name="Vilella A.J."/>
            <person name="Villasante A."/>
            <person name="Walenz B."/>
            <person name="Wang J."/>
            <person name="Wasserman M."/>
            <person name="Watts T."/>
            <person name="Wilson D."/>
            <person name="Wilson R.K."/>
            <person name="Wing R.A."/>
            <person name="Wolfner M.F."/>
            <person name="Wong A."/>
            <person name="Wong G.K."/>
            <person name="Wu C.I."/>
            <person name="Wu G."/>
            <person name="Yamamoto D."/>
            <person name="Yang H.P."/>
            <person name="Yang S.P."/>
            <person name="Yorke J.A."/>
            <person name="Yoshida K."/>
            <person name="Zdobnov E."/>
            <person name="Zhang P."/>
            <person name="Zhang Y."/>
            <person name="Zimin A.V."/>
            <person name="Baldwin J."/>
            <person name="Abdouelleil A."/>
            <person name="Abdulkadir J."/>
            <person name="Abebe A."/>
            <person name="Abera B."/>
            <person name="Abreu J."/>
            <person name="Acer S.C."/>
            <person name="Aftuck L."/>
            <person name="Alexander A."/>
            <person name="An P."/>
            <person name="Anderson E."/>
            <person name="Anderson S."/>
            <person name="Arachi H."/>
            <person name="Azer M."/>
            <person name="Bachantsang P."/>
            <person name="Barry A."/>
            <person name="Bayul T."/>
            <person name="Berlin A."/>
            <person name="Bessette D."/>
            <person name="Bloom T."/>
            <person name="Blye J."/>
            <person name="Boguslavskiy L."/>
            <person name="Bonnet C."/>
            <person name="Boukhgalter B."/>
            <person name="Bourzgui I."/>
            <person name="Brown A."/>
            <person name="Cahill P."/>
            <person name="Channer S."/>
            <person name="Cheshatsang Y."/>
            <person name="Chuda L."/>
            <person name="Citroen M."/>
            <person name="Collymore A."/>
            <person name="Cooke P."/>
            <person name="Costello M."/>
            <person name="D'Aco K."/>
            <person name="Daza R."/>
            <person name="De Haan G."/>
            <person name="DeGray S."/>
            <person name="DeMaso C."/>
            <person name="Dhargay N."/>
            <person name="Dooley K."/>
            <person name="Dooley E."/>
            <person name="Doricent M."/>
            <person name="Dorje P."/>
            <person name="Dorjee K."/>
            <person name="Dupes A."/>
            <person name="Elong R."/>
            <person name="Falk J."/>
            <person name="Farina A."/>
            <person name="Faro S."/>
            <person name="Ferguson D."/>
            <person name="Fisher S."/>
            <person name="Foley C.D."/>
            <person name="Franke A."/>
            <person name="Friedrich D."/>
            <person name="Gadbois L."/>
            <person name="Gearin G."/>
            <person name="Gearin C.R."/>
            <person name="Giannoukos G."/>
            <person name="Goode T."/>
            <person name="Graham J."/>
            <person name="Grandbois E."/>
            <person name="Grewal S."/>
            <person name="Gyaltsen K."/>
            <person name="Hafez N."/>
            <person name="Hagos B."/>
            <person name="Hall J."/>
            <person name="Henson C."/>
            <person name="Hollinger A."/>
            <person name="Honan T."/>
            <person name="Huard M.D."/>
            <person name="Hughes L."/>
            <person name="Hurhula B."/>
            <person name="Husby M.E."/>
            <person name="Kamat A."/>
            <person name="Kanga B."/>
            <person name="Kashin S."/>
            <person name="Khazanovich D."/>
            <person name="Kisner P."/>
            <person name="Lance K."/>
            <person name="Lara M."/>
            <person name="Lee W."/>
            <person name="Lennon N."/>
            <person name="Letendre F."/>
            <person name="LeVine R."/>
            <person name="Lipovsky A."/>
            <person name="Liu X."/>
            <person name="Liu J."/>
            <person name="Liu S."/>
            <person name="Lokyitsang T."/>
            <person name="Lokyitsang Y."/>
            <person name="Lubonja R."/>
            <person name="Lui A."/>
            <person name="MacDonald P."/>
            <person name="Magnisalis V."/>
            <person name="Maru K."/>
            <person name="Matthews C."/>
            <person name="McCusker W."/>
            <person name="McDonough S."/>
            <person name="Mehta T."/>
            <person name="Meldrim J."/>
            <person name="Meneus L."/>
            <person name="Mihai O."/>
            <person name="Mihalev A."/>
            <person name="Mihova T."/>
            <person name="Mittelman R."/>
            <person name="Mlenga V."/>
            <person name="Montmayeur A."/>
            <person name="Mulrain L."/>
            <person name="Navidi A."/>
            <person name="Naylor J."/>
            <person name="Negash T."/>
            <person name="Nguyen T."/>
            <person name="Nguyen N."/>
            <person name="Nicol R."/>
            <person name="Norbu C."/>
            <person name="Norbu N."/>
            <person name="Novod N."/>
            <person name="O'Neill B."/>
            <person name="Osman S."/>
            <person name="Markiewicz E."/>
            <person name="Oyono O.L."/>
            <person name="Patti C."/>
            <person name="Phunkhang P."/>
            <person name="Pierre F."/>
            <person name="Priest M."/>
            <person name="Raghuraman S."/>
            <person name="Rege F."/>
            <person name="Reyes R."/>
            <person name="Rise C."/>
            <person name="Rogov P."/>
            <person name="Ross K."/>
            <person name="Ryan E."/>
            <person name="Settipalli S."/>
            <person name="Shea T."/>
            <person name="Sherpa N."/>
            <person name="Shi L."/>
            <person name="Shih D."/>
            <person name="Sparrow T."/>
            <person name="Spaulding J."/>
            <person name="Stalker J."/>
            <person name="Stange-Thomann N."/>
            <person name="Stavropoulos S."/>
            <person name="Stone C."/>
            <person name="Strader C."/>
            <person name="Tesfaye S."/>
            <person name="Thomson T."/>
            <person name="Thoulutsang Y."/>
            <person name="Thoulutsang D."/>
            <person name="Topham K."/>
            <person name="Topping I."/>
            <person name="Tsamla T."/>
            <person name="Vassiliev H."/>
            <person name="Vo A."/>
            <person name="Wangchuk T."/>
            <person name="Wangdi T."/>
            <person name="Weiand M."/>
            <person name="Wilkinson J."/>
            <person name="Wilson A."/>
            <person name="Yadav S."/>
            <person name="Young G."/>
            <person name="Yu Q."/>
            <person name="Zembek L."/>
            <person name="Zhong D."/>
            <person name="Zimmer A."/>
            <person name="Zwirko Z."/>
            <person name="Jaffe D.B."/>
            <person name="Alvarez P."/>
            <person name="Brockman W."/>
            <person name="Butler J."/>
            <person name="Chin C."/>
            <person name="Gnerre S."/>
            <person name="Grabherr M."/>
            <person name="Kleber M."/>
            <person name="Mauceli E."/>
            <person name="MacCallum I."/>
        </authorList>
    </citation>
    <scope>NUCLEOTIDE SEQUENCE [LARGE SCALE GENOMIC DNA]</scope>
    <source>
        <strain evidence="3">Tucson 15010-1051.87</strain>
    </source>
</reference>